<keyword evidence="1" id="KW-0472">Membrane</keyword>
<dbReference type="STRING" id="159087.Daro_0569"/>
<name>Q47IK5_DECAR</name>
<evidence type="ECO:0000313" key="2">
    <source>
        <dbReference type="EMBL" id="AAZ45326.1"/>
    </source>
</evidence>
<protein>
    <recommendedName>
        <fullName evidence="3">Transmembrane protein</fullName>
    </recommendedName>
</protein>
<sequence length="98" mass="10733">MPDKRLTTRLMAAVFALLGIVAVIFDWSFVIGRRGFDTADGASAHYIGTFWFVLALITLSTLIAEPKLRKSVGSLLAIILAICLFGPLLYMLLAKQFA</sequence>
<dbReference type="AlphaFoldDB" id="Q47IK5"/>
<dbReference type="HOGENOM" id="CLU_2329068_0_0_4"/>
<dbReference type="KEGG" id="dar:Daro_0569"/>
<organism evidence="2">
    <name type="scientific">Dechloromonas aromatica (strain RCB)</name>
    <dbReference type="NCBI Taxonomy" id="159087"/>
    <lineage>
        <taxon>Bacteria</taxon>
        <taxon>Pseudomonadati</taxon>
        <taxon>Pseudomonadota</taxon>
        <taxon>Betaproteobacteria</taxon>
        <taxon>Rhodocyclales</taxon>
        <taxon>Azonexaceae</taxon>
        <taxon>Dechloromonas</taxon>
    </lineage>
</organism>
<evidence type="ECO:0000256" key="1">
    <source>
        <dbReference type="SAM" id="Phobius"/>
    </source>
</evidence>
<feature type="transmembrane region" description="Helical" evidence="1">
    <location>
        <begin position="43"/>
        <end position="63"/>
    </location>
</feature>
<reference evidence="2" key="1">
    <citation type="submission" date="2005-08" db="EMBL/GenBank/DDBJ databases">
        <title>Complete sequence of Dechloromonas aromatica RCB.</title>
        <authorList>
            <person name="Salinero K.K."/>
            <person name="Copeland A."/>
            <person name="Lucas S."/>
            <person name="Lapidus A."/>
            <person name="Barry K."/>
            <person name="Detter J.C."/>
            <person name="Glavina T."/>
            <person name="Hammon N."/>
            <person name="Israni S."/>
            <person name="Pitluck S."/>
            <person name="Di Bartolo G."/>
            <person name="Trong S."/>
            <person name="Schmutz J."/>
            <person name="Larimer F."/>
            <person name="Land M."/>
            <person name="Ivanova N."/>
            <person name="Richardson P."/>
        </authorList>
    </citation>
    <scope>NUCLEOTIDE SEQUENCE</scope>
    <source>
        <strain evidence="2">RCB</strain>
    </source>
</reference>
<keyword evidence="1" id="KW-1133">Transmembrane helix</keyword>
<proteinExistence type="predicted"/>
<feature type="transmembrane region" description="Helical" evidence="1">
    <location>
        <begin position="75"/>
        <end position="93"/>
    </location>
</feature>
<keyword evidence="1" id="KW-0812">Transmembrane</keyword>
<gene>
    <name evidence="2" type="ordered locus">Daro_0569</name>
</gene>
<dbReference type="EMBL" id="CP000089">
    <property type="protein sequence ID" value="AAZ45326.1"/>
    <property type="molecule type" value="Genomic_DNA"/>
</dbReference>
<evidence type="ECO:0008006" key="3">
    <source>
        <dbReference type="Google" id="ProtNLM"/>
    </source>
</evidence>
<feature type="transmembrane region" description="Helical" evidence="1">
    <location>
        <begin position="12"/>
        <end position="31"/>
    </location>
</feature>
<accession>Q47IK5</accession>